<evidence type="ECO:0000313" key="6">
    <source>
        <dbReference type="Proteomes" id="UP000001357"/>
    </source>
</evidence>
<keyword evidence="2 4" id="KW-0378">Hydrolase</keyword>
<evidence type="ECO:0008006" key="7">
    <source>
        <dbReference type="Google" id="ProtNLM"/>
    </source>
</evidence>
<dbReference type="InterPro" id="IPR006710">
    <property type="entry name" value="Glyco_hydro_43"/>
</dbReference>
<dbReference type="Pfam" id="PF04616">
    <property type="entry name" value="Glyco_hydro_43"/>
    <property type="match status" value="1"/>
</dbReference>
<dbReference type="InParanoid" id="A9V195"/>
<dbReference type="RefSeq" id="XP_001746506.1">
    <property type="nucleotide sequence ID" value="XM_001746454.1"/>
</dbReference>
<comment type="similarity">
    <text evidence="1 4">Belongs to the glycosyl hydrolase 43 family.</text>
</comment>
<dbReference type="AlphaFoldDB" id="A9V195"/>
<dbReference type="GeneID" id="5891600"/>
<gene>
    <name evidence="5" type="ORF">MONBRDRAFT_26063</name>
</gene>
<sequence>MVGARGQPLCGLACVLVTLVWVQMIGSMGGAAIGANALRAVNVSNTALPRDQLGQRLLTGEADVLEHEGTYYFYFNNWGGCPGVDCCATGNCATCCFTARPYTDPCVYTANHTVVVYATQDFANFTYLGVALPTSARPEPRIEFRPHVVYNARDARFVMWYESRIIGGASMYAVAVSETPQGPFTTLTENVAMAGSGRIGDYDIFVDDDGIAYHVRTGFVVEQLTANYTASTGNFTTFSTPQAAEAPIMFKRQGTYYMIAGTGCCACRGGSTIYLFAASHPLSTYTYLGDFGSNTTHAFDPASPWNYVTRSQPTAVFRVPSPTRAASMGSETLSHDDQYIFLGNQWVTAAEPGHPRNHDLLYWSQLSFTANNSIEHLQWQDAATIHLP</sequence>
<dbReference type="Gene3D" id="2.115.10.20">
    <property type="entry name" value="Glycosyl hydrolase domain, family 43"/>
    <property type="match status" value="1"/>
</dbReference>
<dbReference type="EMBL" id="CH991553">
    <property type="protein sequence ID" value="EDQ88893.1"/>
    <property type="molecule type" value="Genomic_DNA"/>
</dbReference>
<evidence type="ECO:0000256" key="1">
    <source>
        <dbReference type="ARBA" id="ARBA00009865"/>
    </source>
</evidence>
<protein>
    <recommendedName>
        <fullName evidence="7">Glycosyl hydrolase family 43 protein</fullName>
    </recommendedName>
</protein>
<evidence type="ECO:0000313" key="5">
    <source>
        <dbReference type="EMBL" id="EDQ88893.1"/>
    </source>
</evidence>
<reference evidence="5 6" key="1">
    <citation type="journal article" date="2008" name="Nature">
        <title>The genome of the choanoflagellate Monosiga brevicollis and the origin of metazoans.</title>
        <authorList>
            <consortium name="JGI Sequencing"/>
            <person name="King N."/>
            <person name="Westbrook M.J."/>
            <person name="Young S.L."/>
            <person name="Kuo A."/>
            <person name="Abedin M."/>
            <person name="Chapman J."/>
            <person name="Fairclough S."/>
            <person name="Hellsten U."/>
            <person name="Isogai Y."/>
            <person name="Letunic I."/>
            <person name="Marr M."/>
            <person name="Pincus D."/>
            <person name="Putnam N."/>
            <person name="Rokas A."/>
            <person name="Wright K.J."/>
            <person name="Zuzow R."/>
            <person name="Dirks W."/>
            <person name="Good M."/>
            <person name="Goodstein D."/>
            <person name="Lemons D."/>
            <person name="Li W."/>
            <person name="Lyons J.B."/>
            <person name="Morris A."/>
            <person name="Nichols S."/>
            <person name="Richter D.J."/>
            <person name="Salamov A."/>
            <person name="Bork P."/>
            <person name="Lim W.A."/>
            <person name="Manning G."/>
            <person name="Miller W.T."/>
            <person name="McGinnis W."/>
            <person name="Shapiro H."/>
            <person name="Tjian R."/>
            <person name="Grigoriev I.V."/>
            <person name="Rokhsar D."/>
        </authorList>
    </citation>
    <scope>NUCLEOTIDE SEQUENCE [LARGE SCALE GENOMIC DNA]</scope>
    <source>
        <strain evidence="6">MX1 / ATCC 50154</strain>
    </source>
</reference>
<proteinExistence type="inferred from homology"/>
<organism evidence="5 6">
    <name type="scientific">Monosiga brevicollis</name>
    <name type="common">Choanoflagellate</name>
    <dbReference type="NCBI Taxonomy" id="81824"/>
    <lineage>
        <taxon>Eukaryota</taxon>
        <taxon>Choanoflagellata</taxon>
        <taxon>Craspedida</taxon>
        <taxon>Salpingoecidae</taxon>
        <taxon>Monosiga</taxon>
    </lineage>
</organism>
<dbReference type="KEGG" id="mbr:MONBRDRAFT_26063"/>
<name>A9V195_MONBE</name>
<dbReference type="PANTHER" id="PTHR22925:SF3">
    <property type="entry name" value="GLYCOSYL HYDROLASE FAMILY PROTEIN 43"/>
    <property type="match status" value="1"/>
</dbReference>
<keyword evidence="3 4" id="KW-0326">Glycosidase</keyword>
<evidence type="ECO:0000256" key="3">
    <source>
        <dbReference type="ARBA" id="ARBA00023295"/>
    </source>
</evidence>
<evidence type="ECO:0000256" key="4">
    <source>
        <dbReference type="RuleBase" id="RU361187"/>
    </source>
</evidence>
<dbReference type="PANTHER" id="PTHR22925">
    <property type="entry name" value="GLYCOSYL HYDROLASE 43 FAMILY MEMBER"/>
    <property type="match status" value="1"/>
</dbReference>
<dbReference type="SUPFAM" id="SSF75005">
    <property type="entry name" value="Arabinanase/levansucrase/invertase"/>
    <property type="match status" value="1"/>
</dbReference>
<dbReference type="CDD" id="cd18824">
    <property type="entry name" value="GH43_CtGH43-like"/>
    <property type="match status" value="1"/>
</dbReference>
<dbReference type="InterPro" id="IPR023296">
    <property type="entry name" value="Glyco_hydro_beta-prop_sf"/>
</dbReference>
<dbReference type="GO" id="GO:0005975">
    <property type="term" value="P:carbohydrate metabolic process"/>
    <property type="evidence" value="ECO:0007669"/>
    <property type="project" value="InterPro"/>
</dbReference>
<keyword evidence="6" id="KW-1185">Reference proteome</keyword>
<dbReference type="Proteomes" id="UP000001357">
    <property type="component" value="Unassembled WGS sequence"/>
</dbReference>
<dbReference type="GO" id="GO:0004553">
    <property type="term" value="F:hydrolase activity, hydrolyzing O-glycosyl compounds"/>
    <property type="evidence" value="ECO:0000318"/>
    <property type="project" value="GO_Central"/>
</dbReference>
<dbReference type="STRING" id="81824.A9V195"/>
<accession>A9V195</accession>
<evidence type="ECO:0000256" key="2">
    <source>
        <dbReference type="ARBA" id="ARBA00022801"/>
    </source>
</evidence>